<feature type="domain" description="C2H2-type" evidence="2">
    <location>
        <begin position="10"/>
        <end position="39"/>
    </location>
</feature>
<evidence type="ECO:0000259" key="2">
    <source>
        <dbReference type="PROSITE" id="PS50157"/>
    </source>
</evidence>
<dbReference type="EMBL" id="QKWP01000492">
    <property type="protein sequence ID" value="RIB19160.1"/>
    <property type="molecule type" value="Genomic_DNA"/>
</dbReference>
<evidence type="ECO:0000313" key="3">
    <source>
        <dbReference type="EMBL" id="RIB19160.1"/>
    </source>
</evidence>
<accession>A0A397V9P1</accession>
<keyword evidence="1" id="KW-0862">Zinc</keyword>
<proteinExistence type="predicted"/>
<keyword evidence="1" id="KW-0863">Zinc-finger</keyword>
<keyword evidence="4" id="KW-1185">Reference proteome</keyword>
<dbReference type="Proteomes" id="UP000266673">
    <property type="component" value="Unassembled WGS sequence"/>
</dbReference>
<comment type="caution">
    <text evidence="3">The sequence shown here is derived from an EMBL/GenBank/DDBJ whole genome shotgun (WGS) entry which is preliminary data.</text>
</comment>
<gene>
    <name evidence="3" type="ORF">C2G38_2182645</name>
</gene>
<sequence length="135" mass="15672">MPLLVEKPLYHCSVCEKCYKTKGGLKRHHTIVKGYNKNPPGIYKLPLKASIELKKIFIKIIQDRLKAHLTCSGSQRVLMSCTLSQFYSVFKGYIHRRFSKLGRVRCLFRGDNAYSLLSQILNDEQWGVKYFANEQ</sequence>
<dbReference type="OrthoDB" id="2407634at2759"/>
<keyword evidence="1" id="KW-0479">Metal-binding</keyword>
<dbReference type="PROSITE" id="PS50157">
    <property type="entry name" value="ZINC_FINGER_C2H2_2"/>
    <property type="match status" value="1"/>
</dbReference>
<organism evidence="3 4">
    <name type="scientific">Gigaspora rosea</name>
    <dbReference type="NCBI Taxonomy" id="44941"/>
    <lineage>
        <taxon>Eukaryota</taxon>
        <taxon>Fungi</taxon>
        <taxon>Fungi incertae sedis</taxon>
        <taxon>Mucoromycota</taxon>
        <taxon>Glomeromycotina</taxon>
        <taxon>Glomeromycetes</taxon>
        <taxon>Diversisporales</taxon>
        <taxon>Gigasporaceae</taxon>
        <taxon>Gigaspora</taxon>
    </lineage>
</organism>
<evidence type="ECO:0000256" key="1">
    <source>
        <dbReference type="PROSITE-ProRule" id="PRU00042"/>
    </source>
</evidence>
<reference evidence="3 4" key="1">
    <citation type="submission" date="2018-06" db="EMBL/GenBank/DDBJ databases">
        <title>Comparative genomics reveals the genomic features of Rhizophagus irregularis, R. cerebriforme, R. diaphanum and Gigaspora rosea, and their symbiotic lifestyle signature.</title>
        <authorList>
            <person name="Morin E."/>
            <person name="San Clemente H."/>
            <person name="Chen E.C.H."/>
            <person name="De La Providencia I."/>
            <person name="Hainaut M."/>
            <person name="Kuo A."/>
            <person name="Kohler A."/>
            <person name="Murat C."/>
            <person name="Tang N."/>
            <person name="Roy S."/>
            <person name="Loubradou J."/>
            <person name="Henrissat B."/>
            <person name="Grigoriev I.V."/>
            <person name="Corradi N."/>
            <person name="Roux C."/>
            <person name="Martin F.M."/>
        </authorList>
    </citation>
    <scope>NUCLEOTIDE SEQUENCE [LARGE SCALE GENOMIC DNA]</scope>
    <source>
        <strain evidence="3 4">DAOM 194757</strain>
    </source>
</reference>
<dbReference type="AlphaFoldDB" id="A0A397V9P1"/>
<dbReference type="GO" id="GO:0008270">
    <property type="term" value="F:zinc ion binding"/>
    <property type="evidence" value="ECO:0007669"/>
    <property type="project" value="UniProtKB-KW"/>
</dbReference>
<dbReference type="InterPro" id="IPR013087">
    <property type="entry name" value="Znf_C2H2_type"/>
</dbReference>
<name>A0A397V9P1_9GLOM</name>
<protein>
    <recommendedName>
        <fullName evidence="2">C2H2-type domain-containing protein</fullName>
    </recommendedName>
</protein>
<evidence type="ECO:0000313" key="4">
    <source>
        <dbReference type="Proteomes" id="UP000266673"/>
    </source>
</evidence>